<proteinExistence type="predicted"/>
<dbReference type="PROSITE" id="PS50109">
    <property type="entry name" value="HIS_KIN"/>
    <property type="match status" value="1"/>
</dbReference>
<dbReference type="SMART" id="SM00387">
    <property type="entry name" value="HATPase_c"/>
    <property type="match status" value="1"/>
</dbReference>
<dbReference type="NCBIfam" id="TIGR00229">
    <property type="entry name" value="sensory_box"/>
    <property type="match status" value="1"/>
</dbReference>
<dbReference type="Gene3D" id="3.30.450.20">
    <property type="entry name" value="PAS domain"/>
    <property type="match status" value="1"/>
</dbReference>
<keyword evidence="3" id="KW-0597">Phosphoprotein</keyword>
<dbReference type="InterPro" id="IPR035965">
    <property type="entry name" value="PAS-like_dom_sf"/>
</dbReference>
<dbReference type="CDD" id="cd00130">
    <property type="entry name" value="PAS"/>
    <property type="match status" value="1"/>
</dbReference>
<dbReference type="Pfam" id="PF02518">
    <property type="entry name" value="HATPase_c"/>
    <property type="match status" value="1"/>
</dbReference>
<dbReference type="PRINTS" id="PR00344">
    <property type="entry name" value="BCTRLSENSOR"/>
</dbReference>
<evidence type="ECO:0000256" key="6">
    <source>
        <dbReference type="ARBA" id="ARBA00022777"/>
    </source>
</evidence>
<dbReference type="EMBL" id="FPKR01000001">
    <property type="protein sequence ID" value="SFZ70153.1"/>
    <property type="molecule type" value="Genomic_DNA"/>
</dbReference>
<organism evidence="13 14">
    <name type="scientific">Chitinimonas taiwanensis DSM 18899</name>
    <dbReference type="NCBI Taxonomy" id="1121279"/>
    <lineage>
        <taxon>Bacteria</taxon>
        <taxon>Pseudomonadati</taxon>
        <taxon>Pseudomonadota</taxon>
        <taxon>Betaproteobacteria</taxon>
        <taxon>Neisseriales</taxon>
        <taxon>Chitinibacteraceae</taxon>
        <taxon>Chitinimonas</taxon>
    </lineage>
</organism>
<evidence type="ECO:0000256" key="7">
    <source>
        <dbReference type="ARBA" id="ARBA00022840"/>
    </source>
</evidence>
<dbReference type="SUPFAM" id="SSF47384">
    <property type="entry name" value="Homodimeric domain of signal transducing histidine kinase"/>
    <property type="match status" value="1"/>
</dbReference>
<feature type="transmembrane region" description="Helical" evidence="9">
    <location>
        <begin position="238"/>
        <end position="257"/>
    </location>
</feature>
<dbReference type="CDD" id="cd00082">
    <property type="entry name" value="HisKA"/>
    <property type="match status" value="1"/>
</dbReference>
<comment type="catalytic activity">
    <reaction evidence="1">
        <text>ATP + protein L-histidine = ADP + protein N-phospho-L-histidine.</text>
        <dbReference type="EC" id="2.7.13.3"/>
    </reaction>
</comment>
<sequence length="757" mass="84681">MPNLALISFLAVGVALLWFVRSNERDAQRDALVEDVLWQEQVLRTEVTNRQTQLEALAHDQVRGDLSEGSFYGRAATIMTASPEVIAIAFANEYGESVWSYPAQALAPIQQVPAALEPMQRAARIGLPASSPPFNYPGAGQVVAIAFPAVQGNNTTGAFIALISLQGLLRTYVPWWIAQRYQLAFIDIEGKVLAARPDQLVSESSGLNSYDIAFDPPGYGLRLRAVMYQTGWPFWQQALYGVLAGLSALMLWSLWVLKRHMQERLSAERALQREMNMRRAMEDSLVSGILATDREGRTLHVNRAFCRMVGYEAESLLGCKPPFAFWAPETRQHCEQVFEAIQRGESPVKGFSMRFVRRNGERFDVRLYSSPLIDGEGRHTGWVSSMTDVTELKREREALKASHERFVTVLNGLDAAVAVTDRSSGELLLSNRAFREAFHLGEADGAFCALPLRETDPDDEWRDPVLGRWYHNHRRETVWVDQSPVWLDIATDVTEHKLADERERTQAEKLQQTARLIAMGEIASSLAHELNQPLAAISSYSTACRNLVGSGQITPAELDGALEKIVEQSRRAGAIIRGIREFVQKREPKRSICRVGDLVDTVLSLLAAPLNRHDVRLVEKRDADAAELYADRVMLEQVLFNLCKNAIEAMVDCEHERRILTLETRAREGWLDISVSDLGAGIAPEDVEKLFRPFYTTKPEGMGMGLNICRTIVEHHQGRLWVEARAQGGSRFVVSLPLQAERTDAARPTLSADTRPA</sequence>
<dbReference type="GO" id="GO:0000155">
    <property type="term" value="F:phosphorelay sensor kinase activity"/>
    <property type="evidence" value="ECO:0007669"/>
    <property type="project" value="InterPro"/>
</dbReference>
<evidence type="ECO:0000313" key="14">
    <source>
        <dbReference type="Proteomes" id="UP000186513"/>
    </source>
</evidence>
<dbReference type="InterPro" id="IPR003661">
    <property type="entry name" value="HisK_dim/P_dom"/>
</dbReference>
<dbReference type="STRING" id="1121279.SAMN02745887_00075"/>
<dbReference type="PROSITE" id="PS50113">
    <property type="entry name" value="PAC"/>
    <property type="match status" value="1"/>
</dbReference>
<evidence type="ECO:0000256" key="2">
    <source>
        <dbReference type="ARBA" id="ARBA00012438"/>
    </source>
</evidence>
<dbReference type="InterPro" id="IPR003594">
    <property type="entry name" value="HATPase_dom"/>
</dbReference>
<keyword evidence="8" id="KW-0902">Two-component regulatory system</keyword>
<gene>
    <name evidence="13" type="ORF">SAMN02745887_00075</name>
</gene>
<dbReference type="InterPro" id="IPR000014">
    <property type="entry name" value="PAS"/>
</dbReference>
<reference evidence="13 14" key="1">
    <citation type="submission" date="2016-11" db="EMBL/GenBank/DDBJ databases">
        <authorList>
            <person name="Jaros S."/>
            <person name="Januszkiewicz K."/>
            <person name="Wedrychowicz H."/>
        </authorList>
    </citation>
    <scope>NUCLEOTIDE SEQUENCE [LARGE SCALE GENOMIC DNA]</scope>
    <source>
        <strain evidence="13 14">DSM 18899</strain>
    </source>
</reference>
<keyword evidence="4" id="KW-0808">Transferase</keyword>
<dbReference type="PROSITE" id="PS50112">
    <property type="entry name" value="PAS"/>
    <property type="match status" value="1"/>
</dbReference>
<dbReference type="PANTHER" id="PTHR43065:SF10">
    <property type="entry name" value="PEROXIDE STRESS-ACTIVATED HISTIDINE KINASE MAK3"/>
    <property type="match status" value="1"/>
</dbReference>
<keyword evidence="9" id="KW-1133">Transmembrane helix</keyword>
<evidence type="ECO:0000259" key="11">
    <source>
        <dbReference type="PROSITE" id="PS50112"/>
    </source>
</evidence>
<evidence type="ECO:0000259" key="12">
    <source>
        <dbReference type="PROSITE" id="PS50113"/>
    </source>
</evidence>
<dbReference type="InterPro" id="IPR001610">
    <property type="entry name" value="PAC"/>
</dbReference>
<keyword evidence="5" id="KW-0547">Nucleotide-binding</keyword>
<evidence type="ECO:0000259" key="10">
    <source>
        <dbReference type="PROSITE" id="PS50109"/>
    </source>
</evidence>
<evidence type="ECO:0000256" key="5">
    <source>
        <dbReference type="ARBA" id="ARBA00022741"/>
    </source>
</evidence>
<dbReference type="Gene3D" id="3.30.565.10">
    <property type="entry name" value="Histidine kinase-like ATPase, C-terminal domain"/>
    <property type="match status" value="1"/>
</dbReference>
<accession>A0A1K2H4T4</accession>
<dbReference type="InterPro" id="IPR005467">
    <property type="entry name" value="His_kinase_dom"/>
</dbReference>
<dbReference type="AlphaFoldDB" id="A0A1K2H4T4"/>
<dbReference type="RefSeq" id="WP_072426638.1">
    <property type="nucleotide sequence ID" value="NZ_FPKR01000001.1"/>
</dbReference>
<dbReference type="PANTHER" id="PTHR43065">
    <property type="entry name" value="SENSOR HISTIDINE KINASE"/>
    <property type="match status" value="1"/>
</dbReference>
<keyword evidence="6" id="KW-0418">Kinase</keyword>
<dbReference type="SMART" id="SM00091">
    <property type="entry name" value="PAS"/>
    <property type="match status" value="2"/>
</dbReference>
<dbReference type="Proteomes" id="UP000186513">
    <property type="component" value="Unassembled WGS sequence"/>
</dbReference>
<dbReference type="EC" id="2.7.13.3" evidence="2"/>
<evidence type="ECO:0000256" key="4">
    <source>
        <dbReference type="ARBA" id="ARBA00022679"/>
    </source>
</evidence>
<dbReference type="InterPro" id="IPR000700">
    <property type="entry name" value="PAS-assoc_C"/>
</dbReference>
<feature type="domain" description="PAS" evidence="11">
    <location>
        <begin position="273"/>
        <end position="345"/>
    </location>
</feature>
<keyword evidence="9" id="KW-0812">Transmembrane</keyword>
<keyword evidence="9" id="KW-0472">Membrane</keyword>
<evidence type="ECO:0000256" key="8">
    <source>
        <dbReference type="ARBA" id="ARBA00023012"/>
    </source>
</evidence>
<keyword evidence="14" id="KW-1185">Reference proteome</keyword>
<dbReference type="SMART" id="SM00388">
    <property type="entry name" value="HisKA"/>
    <property type="match status" value="1"/>
</dbReference>
<dbReference type="Gene3D" id="1.10.287.130">
    <property type="match status" value="1"/>
</dbReference>
<dbReference type="Pfam" id="PF00512">
    <property type="entry name" value="HisKA"/>
    <property type="match status" value="1"/>
</dbReference>
<evidence type="ECO:0000256" key="9">
    <source>
        <dbReference type="SAM" id="Phobius"/>
    </source>
</evidence>
<evidence type="ECO:0000256" key="1">
    <source>
        <dbReference type="ARBA" id="ARBA00000085"/>
    </source>
</evidence>
<dbReference type="InterPro" id="IPR004358">
    <property type="entry name" value="Sig_transdc_His_kin-like_C"/>
</dbReference>
<evidence type="ECO:0000256" key="3">
    <source>
        <dbReference type="ARBA" id="ARBA00022553"/>
    </source>
</evidence>
<dbReference type="SMART" id="SM00086">
    <property type="entry name" value="PAC"/>
    <property type="match status" value="1"/>
</dbReference>
<dbReference type="InterPro" id="IPR036097">
    <property type="entry name" value="HisK_dim/P_sf"/>
</dbReference>
<feature type="domain" description="PAC" evidence="12">
    <location>
        <begin position="349"/>
        <end position="401"/>
    </location>
</feature>
<feature type="domain" description="Histidine kinase" evidence="10">
    <location>
        <begin position="525"/>
        <end position="740"/>
    </location>
</feature>
<dbReference type="Pfam" id="PF13426">
    <property type="entry name" value="PAS_9"/>
    <property type="match status" value="1"/>
</dbReference>
<evidence type="ECO:0000313" key="13">
    <source>
        <dbReference type="EMBL" id="SFZ70153.1"/>
    </source>
</evidence>
<dbReference type="SUPFAM" id="SSF55785">
    <property type="entry name" value="PYP-like sensor domain (PAS domain)"/>
    <property type="match status" value="2"/>
</dbReference>
<keyword evidence="7" id="KW-0067">ATP-binding</keyword>
<dbReference type="InterPro" id="IPR036890">
    <property type="entry name" value="HATPase_C_sf"/>
</dbReference>
<dbReference type="GO" id="GO:0005524">
    <property type="term" value="F:ATP binding"/>
    <property type="evidence" value="ECO:0007669"/>
    <property type="project" value="UniProtKB-KW"/>
</dbReference>
<name>A0A1K2H4T4_9NEIS</name>
<protein>
    <recommendedName>
        <fullName evidence="2">histidine kinase</fullName>
        <ecNumber evidence="2">2.7.13.3</ecNumber>
    </recommendedName>
</protein>
<dbReference type="SUPFAM" id="SSF55874">
    <property type="entry name" value="ATPase domain of HSP90 chaperone/DNA topoisomerase II/histidine kinase"/>
    <property type="match status" value="1"/>
</dbReference>